<keyword evidence="1" id="KW-1015">Disulfide bond</keyword>
<evidence type="ECO:0000313" key="5">
    <source>
        <dbReference type="Proteomes" id="UP000276834"/>
    </source>
</evidence>
<comment type="caution">
    <text evidence="4">The sequence shown here is derived from an EMBL/GenBank/DDBJ whole genome shotgun (WGS) entry which is preliminary data.</text>
</comment>
<dbReference type="Proteomes" id="UP000276834">
    <property type="component" value="Unassembled WGS sequence"/>
</dbReference>
<evidence type="ECO:0000313" key="4">
    <source>
        <dbReference type="EMBL" id="RLV99843.1"/>
    </source>
</evidence>
<dbReference type="FunFam" id="2.60.40.10:FF:000283">
    <property type="entry name" value="Immunoglobulin kappa constant"/>
    <property type="match status" value="1"/>
</dbReference>
<dbReference type="SUPFAM" id="SSF48726">
    <property type="entry name" value="Immunoglobulin"/>
    <property type="match status" value="1"/>
</dbReference>
<proteinExistence type="predicted"/>
<dbReference type="InterPro" id="IPR013783">
    <property type="entry name" value="Ig-like_fold"/>
</dbReference>
<dbReference type="STRING" id="44316.ENSEGOP00005005880"/>
<sequence length="252" mass="27684">MCQPSSTERDQPFSKGCGNLCWQLLGATTAKMLLERELCSRSLADPHLLFSLLSPFIFPDPGSALSALLDVSLVRQTIKIICSRDGSSCDQYQPKFPGCAPVIRIYYNDLGPPDIPLQHLRVSCSSLPARLEETFVICSGDQPKVAPTVHLFAPSSEELSQGKATVVCLIENFYPRDVTVEWVADGKTITSGVETSQSQQQSNAQQQSNTRYIASSYLSLTPTEWQSYNSVSCKVRHTAGNVEKTLNRSECA</sequence>
<dbReference type="Pfam" id="PF07654">
    <property type="entry name" value="C1-set"/>
    <property type="match status" value="1"/>
</dbReference>
<name>A0A3L8SC53_CHLGU</name>
<keyword evidence="5" id="KW-1185">Reference proteome</keyword>
<dbReference type="InterPro" id="IPR003597">
    <property type="entry name" value="Ig_C1-set"/>
</dbReference>
<dbReference type="Gene3D" id="2.60.40.10">
    <property type="entry name" value="Immunoglobulins"/>
    <property type="match status" value="1"/>
</dbReference>
<dbReference type="AlphaFoldDB" id="A0A3L8SC53"/>
<reference evidence="4 5" key="1">
    <citation type="journal article" date="2018" name="Proc. R. Soc. B">
        <title>A non-coding region near Follistatin controls head colour polymorphism in the Gouldian finch.</title>
        <authorList>
            <person name="Toomey M.B."/>
            <person name="Marques C.I."/>
            <person name="Andrade P."/>
            <person name="Araujo P.M."/>
            <person name="Sabatino S."/>
            <person name="Gazda M.A."/>
            <person name="Afonso S."/>
            <person name="Lopes R.J."/>
            <person name="Corbo J.C."/>
            <person name="Carneiro M."/>
        </authorList>
    </citation>
    <scope>NUCLEOTIDE SEQUENCE [LARGE SCALE GENOMIC DNA]</scope>
    <source>
        <strain evidence="4">Red01</strain>
        <tissue evidence="4">Muscle</tissue>
    </source>
</reference>
<dbReference type="InterPro" id="IPR036179">
    <property type="entry name" value="Ig-like_dom_sf"/>
</dbReference>
<protein>
    <recommendedName>
        <fullName evidence="3">Ig-like domain-containing protein</fullName>
    </recommendedName>
</protein>
<gene>
    <name evidence="4" type="ORF">DV515_00009487</name>
</gene>
<dbReference type="OrthoDB" id="8908372at2759"/>
<dbReference type="PROSITE" id="PS50835">
    <property type="entry name" value="IG_LIKE"/>
    <property type="match status" value="1"/>
</dbReference>
<dbReference type="PANTHER" id="PTHR23411">
    <property type="entry name" value="TAPASIN"/>
    <property type="match status" value="1"/>
</dbReference>
<organism evidence="4 5">
    <name type="scientific">Chloebia gouldiae</name>
    <name type="common">Gouldian finch</name>
    <name type="synonym">Erythrura gouldiae</name>
    <dbReference type="NCBI Taxonomy" id="44316"/>
    <lineage>
        <taxon>Eukaryota</taxon>
        <taxon>Metazoa</taxon>
        <taxon>Chordata</taxon>
        <taxon>Craniata</taxon>
        <taxon>Vertebrata</taxon>
        <taxon>Euteleostomi</taxon>
        <taxon>Archelosauria</taxon>
        <taxon>Archosauria</taxon>
        <taxon>Dinosauria</taxon>
        <taxon>Saurischia</taxon>
        <taxon>Theropoda</taxon>
        <taxon>Coelurosauria</taxon>
        <taxon>Aves</taxon>
        <taxon>Neognathae</taxon>
        <taxon>Neoaves</taxon>
        <taxon>Telluraves</taxon>
        <taxon>Australaves</taxon>
        <taxon>Passeriformes</taxon>
        <taxon>Passeroidea</taxon>
        <taxon>Passeridae</taxon>
        <taxon>Chloebia</taxon>
    </lineage>
</organism>
<evidence type="ECO:0000259" key="3">
    <source>
        <dbReference type="PROSITE" id="PS50835"/>
    </source>
</evidence>
<keyword evidence="2" id="KW-0393">Immunoglobulin domain</keyword>
<evidence type="ECO:0000256" key="1">
    <source>
        <dbReference type="ARBA" id="ARBA00023157"/>
    </source>
</evidence>
<dbReference type="InterPro" id="IPR007110">
    <property type="entry name" value="Ig-like_dom"/>
</dbReference>
<feature type="domain" description="Ig-like" evidence="3">
    <location>
        <begin position="143"/>
        <end position="247"/>
    </location>
</feature>
<dbReference type="EMBL" id="QUSF01000030">
    <property type="protein sequence ID" value="RLV99843.1"/>
    <property type="molecule type" value="Genomic_DNA"/>
</dbReference>
<accession>A0A3L8SC53</accession>
<dbReference type="InterPro" id="IPR050380">
    <property type="entry name" value="Immune_Resp_Modulators"/>
</dbReference>
<evidence type="ECO:0000256" key="2">
    <source>
        <dbReference type="ARBA" id="ARBA00023319"/>
    </source>
</evidence>
<dbReference type="SMART" id="SM00407">
    <property type="entry name" value="IGc1"/>
    <property type="match status" value="1"/>
</dbReference>